<dbReference type="GO" id="GO:0043565">
    <property type="term" value="F:sequence-specific DNA binding"/>
    <property type="evidence" value="ECO:0007669"/>
    <property type="project" value="InterPro"/>
</dbReference>
<dbReference type="Pfam" id="PF12833">
    <property type="entry name" value="HTH_18"/>
    <property type="match status" value="1"/>
</dbReference>
<proteinExistence type="predicted"/>
<organism evidence="4">
    <name type="scientific">Escherichia coli</name>
    <dbReference type="NCBI Taxonomy" id="562"/>
    <lineage>
        <taxon>Bacteria</taxon>
        <taxon>Pseudomonadati</taxon>
        <taxon>Pseudomonadota</taxon>
        <taxon>Gammaproteobacteria</taxon>
        <taxon>Enterobacterales</taxon>
        <taxon>Enterobacteriaceae</taxon>
        <taxon>Escherichia</taxon>
    </lineage>
</organism>
<dbReference type="SMART" id="SM00342">
    <property type="entry name" value="HTH_ARAC"/>
    <property type="match status" value="1"/>
</dbReference>
<dbReference type="PROSITE" id="PS00041">
    <property type="entry name" value="HTH_ARAC_FAMILY_1"/>
    <property type="match status" value="1"/>
</dbReference>
<dbReference type="AlphaFoldDB" id="A0A1Y1CTD7"/>
<dbReference type="PANTHER" id="PTHR43280:SF2">
    <property type="entry name" value="HTH-TYPE TRANSCRIPTIONAL REGULATOR EXSA"/>
    <property type="match status" value="1"/>
</dbReference>
<evidence type="ECO:0000256" key="2">
    <source>
        <dbReference type="ARBA" id="ARBA00023125"/>
    </source>
</evidence>
<dbReference type="InterPro" id="IPR018062">
    <property type="entry name" value="HTH_AraC-typ_CS"/>
</dbReference>
<sequence length="235" mass="26617">MPNLLSIRSYSTKSTNHSHGYYQLVLPLRGGIVIEVGQFSGKVVAGECVVVRKHEAHLFNAHPDALFVVADMDKLPENIELDGSSVFAISKSLSCYLTFVEEQLQHQLNSDLEYAMFSTFYLLLAEQELLPRLDNRIAKAVHHIQQNIQETLTVNQLAKIACLSSTQFKLLFKKQLGFTVHDYVTKLRMEKAQALLRHTDFSVQQVGEMVGYPESSTFSRKFSQYYGLSPLLSKK</sequence>
<dbReference type="EMBL" id="AP018145">
    <property type="protein sequence ID" value="BAX83708.1"/>
    <property type="molecule type" value="Genomic_DNA"/>
</dbReference>
<reference evidence="4" key="1">
    <citation type="journal article" date="2017" name="PLoS ONE">
        <title>Genetic characterization of blaNDM-harboring plasmids in carbapenem-resistant Escherichia coli from Myanmar.</title>
        <authorList>
            <person name="Sugawara Y."/>
            <person name="Akeda Y."/>
            <person name="Sakamoto N."/>
            <person name="Takeuchi D."/>
            <person name="Motooka D."/>
            <person name="Nakamura S."/>
            <person name="Hagiya H."/>
            <person name="Yamamoto N."/>
            <person name="Nishi I."/>
            <person name="Yoshida H."/>
            <person name="Okada K."/>
            <person name="Zin K.N."/>
            <person name="Aye M.M."/>
            <person name="Tomono K."/>
            <person name="Hamada S."/>
        </authorList>
    </citation>
    <scope>NUCLEOTIDE SEQUENCE</scope>
    <source>
        <strain evidence="4">M216</strain>
        <plasmid evidence="4">pM216_AC2</plasmid>
    </source>
</reference>
<name>A0A1Y1CTD7_ECOLX</name>
<dbReference type="PANTHER" id="PTHR43280">
    <property type="entry name" value="ARAC-FAMILY TRANSCRIPTIONAL REGULATOR"/>
    <property type="match status" value="1"/>
</dbReference>
<dbReference type="PROSITE" id="PS01124">
    <property type="entry name" value="HTH_ARAC_FAMILY_2"/>
    <property type="match status" value="1"/>
</dbReference>
<evidence type="ECO:0000313" key="4">
    <source>
        <dbReference type="EMBL" id="BAX83708.1"/>
    </source>
</evidence>
<protein>
    <submittedName>
        <fullName evidence="4">AraC family transcriptional regulator</fullName>
    </submittedName>
</protein>
<evidence type="ECO:0000256" key="3">
    <source>
        <dbReference type="ARBA" id="ARBA00023163"/>
    </source>
</evidence>
<geneLocation type="plasmid" evidence="4">
    <name>pM216_AC2</name>
</geneLocation>
<dbReference type="InterPro" id="IPR009057">
    <property type="entry name" value="Homeodomain-like_sf"/>
</dbReference>
<dbReference type="Gene3D" id="1.10.10.60">
    <property type="entry name" value="Homeodomain-like"/>
    <property type="match status" value="2"/>
</dbReference>
<keyword evidence="4" id="KW-0614">Plasmid</keyword>
<dbReference type="InterPro" id="IPR018060">
    <property type="entry name" value="HTH_AraC"/>
</dbReference>
<keyword evidence="3" id="KW-0804">Transcription</keyword>
<evidence type="ECO:0000256" key="1">
    <source>
        <dbReference type="ARBA" id="ARBA00023015"/>
    </source>
</evidence>
<keyword evidence="2" id="KW-0238">DNA-binding</keyword>
<reference evidence="4" key="2">
    <citation type="journal article" date="2019" name="Antimicrob. Agents Chemother.">
        <title>Spreading Patterns of NDM-Producing Enterobacteriaceae in Clinical and Environmental Settings in Yangon, Myanmar.</title>
        <authorList>
            <person name="Sugawara Y."/>
            <person name="Akeda Y."/>
            <person name="Hagiya H."/>
            <person name="Sakamoto N."/>
            <person name="Takeuchi D."/>
            <person name="Shanmugakani R.K."/>
            <person name="Motooka D."/>
            <person name="Nishi I."/>
            <person name="Zin K.N."/>
            <person name="Aye M.M."/>
            <person name="Myint T."/>
            <person name="Tomono K."/>
            <person name="Hamada S."/>
        </authorList>
    </citation>
    <scope>NUCLEOTIDE SEQUENCE</scope>
    <source>
        <strain evidence="4">M216</strain>
        <plasmid evidence="4">pM216_AC2</plasmid>
    </source>
</reference>
<keyword evidence="1" id="KW-0805">Transcription regulation</keyword>
<dbReference type="GO" id="GO:0003700">
    <property type="term" value="F:DNA-binding transcription factor activity"/>
    <property type="evidence" value="ECO:0007669"/>
    <property type="project" value="InterPro"/>
</dbReference>
<dbReference type="SUPFAM" id="SSF46689">
    <property type="entry name" value="Homeodomain-like"/>
    <property type="match status" value="2"/>
</dbReference>
<dbReference type="RefSeq" id="WP_065800151.1">
    <property type="nucleotide sequence ID" value="NZ_AP018145.1"/>
</dbReference>
<accession>A0A1Y1CTD7</accession>